<evidence type="ECO:0000313" key="3">
    <source>
        <dbReference type="Proteomes" id="UP000607653"/>
    </source>
</evidence>
<sequence>MYCSFLSSKKVCIKFHVSKDY</sequence>
<comment type="caution">
    <text evidence="1">The sequence shown here is derived from an EMBL/GenBank/DDBJ whole genome shotgun (WGS) entry which is preliminary data.</text>
</comment>
<dbReference type="EMBL" id="DUZY01000001">
    <property type="protein sequence ID" value="DAD18771.1"/>
    <property type="molecule type" value="Genomic_DNA"/>
</dbReference>
<keyword evidence="3" id="KW-1185">Reference proteome</keyword>
<gene>
    <name evidence="1" type="ORF">HUJ06_020232</name>
    <name evidence="2" type="ORF">HUJ06_020234</name>
</gene>
<proteinExistence type="predicted"/>
<evidence type="ECO:0000313" key="2">
    <source>
        <dbReference type="EMBL" id="DAD18771.1"/>
    </source>
</evidence>
<accession>A0A822XI98</accession>
<reference evidence="1 3" key="1">
    <citation type="journal article" date="2020" name="Mol. Biol. Evol.">
        <title>Distinct Expression and Methylation Patterns for Genes with Different Fates following a Single Whole-Genome Duplication in Flowering Plants.</title>
        <authorList>
            <person name="Shi T."/>
            <person name="Rahmani R.S."/>
            <person name="Gugger P.F."/>
            <person name="Wang M."/>
            <person name="Li H."/>
            <person name="Zhang Y."/>
            <person name="Li Z."/>
            <person name="Wang Q."/>
            <person name="Van de Peer Y."/>
            <person name="Marchal K."/>
            <person name="Chen J."/>
        </authorList>
    </citation>
    <scope>NUCLEOTIDE SEQUENCE [LARGE SCALE GENOMIC DNA]</scope>
    <source>
        <tissue evidence="1">Leaf</tissue>
    </source>
</reference>
<dbReference type="EMBL" id="DUZY01000001">
    <property type="protein sequence ID" value="DAD18769.1"/>
    <property type="molecule type" value="Genomic_DNA"/>
</dbReference>
<evidence type="ECO:0000313" key="1">
    <source>
        <dbReference type="EMBL" id="DAD18769.1"/>
    </source>
</evidence>
<dbReference type="Proteomes" id="UP000607653">
    <property type="component" value="Unassembled WGS sequence"/>
</dbReference>
<dbReference type="AlphaFoldDB" id="A0A822XI98"/>
<name>A0A822XI98_NELNU</name>
<protein>
    <submittedName>
        <fullName evidence="1">Uncharacterized protein</fullName>
    </submittedName>
</protein>
<organism evidence="1 3">
    <name type="scientific">Nelumbo nucifera</name>
    <name type="common">Sacred lotus</name>
    <dbReference type="NCBI Taxonomy" id="4432"/>
    <lineage>
        <taxon>Eukaryota</taxon>
        <taxon>Viridiplantae</taxon>
        <taxon>Streptophyta</taxon>
        <taxon>Embryophyta</taxon>
        <taxon>Tracheophyta</taxon>
        <taxon>Spermatophyta</taxon>
        <taxon>Magnoliopsida</taxon>
        <taxon>Proteales</taxon>
        <taxon>Nelumbonaceae</taxon>
        <taxon>Nelumbo</taxon>
    </lineage>
</organism>